<evidence type="ECO:0000256" key="7">
    <source>
        <dbReference type="SAM" id="Phobius"/>
    </source>
</evidence>
<feature type="transmembrane region" description="Helical" evidence="7">
    <location>
        <begin position="104"/>
        <end position="127"/>
    </location>
</feature>
<evidence type="ECO:0000256" key="1">
    <source>
        <dbReference type="ARBA" id="ARBA00004651"/>
    </source>
</evidence>
<evidence type="ECO:0000256" key="6">
    <source>
        <dbReference type="ARBA" id="ARBA00023136"/>
    </source>
</evidence>
<reference evidence="10" key="2">
    <citation type="submission" date="2021-11" db="EMBL/GenBank/DDBJ databases">
        <title>Isoprene-degrading acetogen.</title>
        <authorList>
            <person name="Yang Y."/>
            <person name="Jin H."/>
            <person name="Yan J."/>
        </authorList>
    </citation>
    <scope>NUCLEOTIDE SEQUENCE</scope>
    <source>
        <strain evidence="10">Berkeley</strain>
    </source>
</reference>
<evidence type="ECO:0000313" key="12">
    <source>
        <dbReference type="Proteomes" id="UP001163550"/>
    </source>
</evidence>
<dbReference type="Pfam" id="PF13190">
    <property type="entry name" value="PDGLE"/>
    <property type="match status" value="1"/>
</dbReference>
<keyword evidence="12" id="KW-1185">Reference proteome</keyword>
<dbReference type="Proteomes" id="UP000176244">
    <property type="component" value="Unassembled WGS sequence"/>
</dbReference>
<dbReference type="EMBL" id="CP087994">
    <property type="protein sequence ID" value="UYO61678.1"/>
    <property type="molecule type" value="Genomic_DNA"/>
</dbReference>
<evidence type="ECO:0000256" key="3">
    <source>
        <dbReference type="ARBA" id="ARBA00022475"/>
    </source>
</evidence>
<feature type="transmembrane region" description="Helical" evidence="7">
    <location>
        <begin position="309"/>
        <end position="329"/>
    </location>
</feature>
<dbReference type="GO" id="GO:0005886">
    <property type="term" value="C:plasma membrane"/>
    <property type="evidence" value="ECO:0007669"/>
    <property type="project" value="UniProtKB-SubCell"/>
</dbReference>
<feature type="transmembrane region" description="Helical" evidence="7">
    <location>
        <begin position="224"/>
        <end position="247"/>
    </location>
</feature>
<keyword evidence="2" id="KW-0813">Transport</keyword>
<comment type="subcellular location">
    <subcellularLocation>
        <location evidence="1">Cell membrane</location>
        <topology evidence="1">Multi-pass membrane protein</topology>
    </subcellularLocation>
</comment>
<evidence type="ECO:0000256" key="4">
    <source>
        <dbReference type="ARBA" id="ARBA00022692"/>
    </source>
</evidence>
<feature type="transmembrane region" description="Helical" evidence="7">
    <location>
        <begin position="72"/>
        <end position="98"/>
    </location>
</feature>
<dbReference type="InterPro" id="IPR025937">
    <property type="entry name" value="PDGLE_dom"/>
</dbReference>
<keyword evidence="6 7" id="KW-0472">Membrane</keyword>
<evidence type="ECO:0000313" key="10">
    <source>
        <dbReference type="EMBL" id="UYO61678.1"/>
    </source>
</evidence>
<evidence type="ECO:0000259" key="8">
    <source>
        <dbReference type="Pfam" id="PF13190"/>
    </source>
</evidence>
<name>A0A1F2PDM9_9FIRM</name>
<proteinExistence type="predicted"/>
<dbReference type="EMBL" id="LKEU01000050">
    <property type="protein sequence ID" value="OFV68992.1"/>
    <property type="molecule type" value="Genomic_DNA"/>
</dbReference>
<organism evidence="9 11">
    <name type="scientific">Acetobacterium wieringae</name>
    <dbReference type="NCBI Taxonomy" id="52694"/>
    <lineage>
        <taxon>Bacteria</taxon>
        <taxon>Bacillati</taxon>
        <taxon>Bacillota</taxon>
        <taxon>Clostridia</taxon>
        <taxon>Eubacteriales</taxon>
        <taxon>Eubacteriaceae</taxon>
        <taxon>Acetobacterium</taxon>
    </lineage>
</organism>
<gene>
    <name evidence="9" type="primary">nikMN</name>
    <name evidence="9" type="ORF">ACWI_35290</name>
    <name evidence="10" type="ORF">LNN31_12915</name>
</gene>
<dbReference type="PANTHER" id="PTHR34229:SF1">
    <property type="entry name" value="METAL TRANSPORT PROTEIN HI_1621-RELATED"/>
    <property type="match status" value="1"/>
</dbReference>
<keyword evidence="5 7" id="KW-1133">Transmembrane helix</keyword>
<evidence type="ECO:0000313" key="9">
    <source>
        <dbReference type="EMBL" id="OFV68992.1"/>
    </source>
</evidence>
<feature type="transmembrane region" description="Helical" evidence="7">
    <location>
        <begin position="139"/>
        <end position="161"/>
    </location>
</feature>
<keyword evidence="4 7" id="KW-0812">Transmembrane</keyword>
<dbReference type="InterPro" id="IPR002751">
    <property type="entry name" value="CbiM/NikMN"/>
</dbReference>
<dbReference type="Pfam" id="PF01891">
    <property type="entry name" value="CbiM"/>
    <property type="match status" value="1"/>
</dbReference>
<sequence length="337" mass="34661">MHMADALVSPAVGGIMLAASAGAIAYSAYKCKDDLDEKKIPLMGVMGAVIFAGQMINFTIPGTGSSGHIGGGILLAALLGPFPAFLTLTAVLLIQALFFADGGLLALGANIWNLGFYACLLVYPFVFKPIVKKGLTPTRISVASVVSVILALTLGAISVVIQTLASGITELPMATFMGMMIPIHLAIGLVEGVVTGGILVFIYKMRPELLESSMDNKKLPKNLSIQKVLGVLLVFAVVVGGGLSLLASSNPDGLEWSMENVAGTAELEASGNAYDSAAGIQESTAFLPDYGFKSTDGEGSAAGTSVSGIIGAGITLILAGGTGYLIYAVKRRKEKTV</sequence>
<dbReference type="PANTHER" id="PTHR34229">
    <property type="entry name" value="METAL TRANSPORT PROTEIN HI_1621-RELATED"/>
    <property type="match status" value="1"/>
</dbReference>
<dbReference type="AlphaFoldDB" id="A0A1F2PDM9"/>
<feature type="transmembrane region" description="Helical" evidence="7">
    <location>
        <begin position="181"/>
        <end position="203"/>
    </location>
</feature>
<protein>
    <submittedName>
        <fullName evidence="10">Energy-coupling factor ABC transporter permease</fullName>
    </submittedName>
    <submittedName>
        <fullName evidence="9">Fused nickel transport protein NikMN</fullName>
    </submittedName>
</protein>
<feature type="domain" description="PDGLE" evidence="8">
    <location>
        <begin position="227"/>
        <end position="326"/>
    </location>
</feature>
<feature type="transmembrane region" description="Helical" evidence="7">
    <location>
        <begin position="41"/>
        <end position="60"/>
    </location>
</feature>
<evidence type="ECO:0000256" key="5">
    <source>
        <dbReference type="ARBA" id="ARBA00022989"/>
    </source>
</evidence>
<reference evidence="9 11" key="1">
    <citation type="submission" date="2015-09" db="EMBL/GenBank/DDBJ databases">
        <title>Genome sequence of Acetobacterium wieringae DSM 1911.</title>
        <authorList>
            <person name="Poehlein A."/>
            <person name="Bengelsdorf F.R."/>
            <person name="Schiel-Bengelsdorf B."/>
            <person name="Duerre P."/>
            <person name="Daniel R."/>
        </authorList>
    </citation>
    <scope>NUCLEOTIDE SEQUENCE [LARGE SCALE GENOMIC DNA]</scope>
    <source>
        <strain evidence="9 11">DSM 1911</strain>
    </source>
</reference>
<dbReference type="GO" id="GO:0000041">
    <property type="term" value="P:transition metal ion transport"/>
    <property type="evidence" value="ECO:0007669"/>
    <property type="project" value="InterPro"/>
</dbReference>
<dbReference type="OrthoDB" id="5395048at2"/>
<dbReference type="RefSeq" id="WP_070372758.1">
    <property type="nucleotide sequence ID" value="NZ_CP087994.1"/>
</dbReference>
<evidence type="ECO:0000313" key="11">
    <source>
        <dbReference type="Proteomes" id="UP000176244"/>
    </source>
</evidence>
<evidence type="ECO:0000256" key="2">
    <source>
        <dbReference type="ARBA" id="ARBA00022448"/>
    </source>
</evidence>
<keyword evidence="3" id="KW-1003">Cell membrane</keyword>
<dbReference type="Gene3D" id="1.10.1760.20">
    <property type="match status" value="1"/>
</dbReference>
<accession>A0A1F2PDM9</accession>
<dbReference type="Proteomes" id="UP001163550">
    <property type="component" value="Chromosome"/>
</dbReference>
<dbReference type="STRING" id="52694.ACWI_35290"/>